<dbReference type="PANTHER" id="PTHR47445">
    <property type="entry name" value="OS08G0441400 PROTEIN"/>
    <property type="match status" value="1"/>
</dbReference>
<proteinExistence type="predicted"/>
<dbReference type="EMBL" id="JAPFFM010000006">
    <property type="protein sequence ID" value="KAJ6759171.1"/>
    <property type="molecule type" value="Genomic_DNA"/>
</dbReference>
<gene>
    <name evidence="1" type="ORF">OIU74_025777</name>
</gene>
<dbReference type="PANTHER" id="PTHR47445:SF1">
    <property type="entry name" value="OS08G0441400 PROTEIN"/>
    <property type="match status" value="1"/>
</dbReference>
<accession>A0A9Q0W355</accession>
<name>A0A9Q0W355_9ROSI</name>
<reference evidence="1" key="1">
    <citation type="submission" date="2022-11" db="EMBL/GenBank/DDBJ databases">
        <authorList>
            <person name="Hyden B.L."/>
            <person name="Feng K."/>
            <person name="Yates T."/>
            <person name="Jawdy S."/>
            <person name="Smart L.B."/>
            <person name="Muchero W."/>
        </authorList>
    </citation>
    <scope>NUCLEOTIDE SEQUENCE</scope>
    <source>
        <tissue evidence="1">Shoot tip</tissue>
    </source>
</reference>
<organism evidence="1 2">
    <name type="scientific">Salix koriyanagi</name>
    <dbReference type="NCBI Taxonomy" id="2511006"/>
    <lineage>
        <taxon>Eukaryota</taxon>
        <taxon>Viridiplantae</taxon>
        <taxon>Streptophyta</taxon>
        <taxon>Embryophyta</taxon>
        <taxon>Tracheophyta</taxon>
        <taxon>Spermatophyta</taxon>
        <taxon>Magnoliopsida</taxon>
        <taxon>eudicotyledons</taxon>
        <taxon>Gunneridae</taxon>
        <taxon>Pentapetalae</taxon>
        <taxon>rosids</taxon>
        <taxon>fabids</taxon>
        <taxon>Malpighiales</taxon>
        <taxon>Salicaceae</taxon>
        <taxon>Saliceae</taxon>
        <taxon>Salix</taxon>
    </lineage>
</organism>
<dbReference type="Proteomes" id="UP001151752">
    <property type="component" value="Chromosome 18"/>
</dbReference>
<keyword evidence="2" id="KW-1185">Reference proteome</keyword>
<dbReference type="AlphaFoldDB" id="A0A9Q0W355"/>
<comment type="caution">
    <text evidence="1">The sequence shown here is derived from an EMBL/GenBank/DDBJ whole genome shotgun (WGS) entry which is preliminary data.</text>
</comment>
<reference evidence="1" key="2">
    <citation type="journal article" date="2023" name="Int. J. Mol. Sci.">
        <title>De Novo Assembly and Annotation of 11 Diverse Shrub Willow (Salix) Genomes Reveals Novel Gene Organization in Sex-Linked Regions.</title>
        <authorList>
            <person name="Hyden B."/>
            <person name="Feng K."/>
            <person name="Yates T.B."/>
            <person name="Jawdy S."/>
            <person name="Cereghino C."/>
            <person name="Smart L.B."/>
            <person name="Muchero W."/>
        </authorList>
    </citation>
    <scope>NUCLEOTIDE SEQUENCE</scope>
    <source>
        <tissue evidence="1">Shoot tip</tissue>
    </source>
</reference>
<protein>
    <submittedName>
        <fullName evidence="1">Uncharacterized protein</fullName>
    </submittedName>
</protein>
<evidence type="ECO:0000313" key="1">
    <source>
        <dbReference type="EMBL" id="KAJ6759171.1"/>
    </source>
</evidence>
<sequence length="102" mass="12315">MLREILTKSIQMSSLNQEKLATRREMLFLLVWRKNQARNLQKLGPWGFNIQLNVKNQGLIFEKNCRPAWVKHFDRLHCRNKTSQRLLEDKETRRAKLVIENR</sequence>
<evidence type="ECO:0000313" key="2">
    <source>
        <dbReference type="Proteomes" id="UP001151752"/>
    </source>
</evidence>
<dbReference type="InterPro" id="IPR048282">
    <property type="entry name" value="COA6_pln"/>
</dbReference>